<dbReference type="InterPro" id="IPR052732">
    <property type="entry name" value="Cell-binding_unc_protein"/>
</dbReference>
<dbReference type="RefSeq" id="WP_141002793.1">
    <property type="nucleotide sequence ID" value="NZ_BAAAOR010000039.1"/>
</dbReference>
<keyword evidence="2" id="KW-1185">Reference proteome</keyword>
<dbReference type="EMBL" id="BAAAOR010000039">
    <property type="protein sequence ID" value="GAA1542366.1"/>
    <property type="molecule type" value="Genomic_DNA"/>
</dbReference>
<dbReference type="PANTHER" id="PTHR43883">
    <property type="entry name" value="SLR0207 PROTEIN"/>
    <property type="match status" value="1"/>
</dbReference>
<dbReference type="PANTHER" id="PTHR43883:SF1">
    <property type="entry name" value="GLUCONOKINASE"/>
    <property type="match status" value="1"/>
</dbReference>
<reference evidence="1 2" key="1">
    <citation type="journal article" date="2019" name="Int. J. Syst. Evol. Microbiol.">
        <title>The Global Catalogue of Microorganisms (GCM) 10K type strain sequencing project: providing services to taxonomists for standard genome sequencing and annotation.</title>
        <authorList>
            <consortium name="The Broad Institute Genomics Platform"/>
            <consortium name="The Broad Institute Genome Sequencing Center for Infectious Disease"/>
            <person name="Wu L."/>
            <person name="Ma J."/>
        </authorList>
    </citation>
    <scope>NUCLEOTIDE SEQUENCE [LARGE SCALE GENOMIC DNA]</scope>
    <source>
        <strain evidence="1 2">JCM 14942</strain>
    </source>
</reference>
<evidence type="ECO:0000313" key="2">
    <source>
        <dbReference type="Proteomes" id="UP001500842"/>
    </source>
</evidence>
<accession>A0ABN2BLK1</accession>
<organism evidence="1 2">
    <name type="scientific">Nocardioides humi</name>
    <dbReference type="NCBI Taxonomy" id="449461"/>
    <lineage>
        <taxon>Bacteria</taxon>
        <taxon>Bacillati</taxon>
        <taxon>Actinomycetota</taxon>
        <taxon>Actinomycetes</taxon>
        <taxon>Propionibacteriales</taxon>
        <taxon>Nocardioidaceae</taxon>
        <taxon>Nocardioides</taxon>
    </lineage>
</organism>
<gene>
    <name evidence="1" type="ORF">GCM10009788_51200</name>
</gene>
<comment type="caution">
    <text evidence="1">The sequence shown here is derived from an EMBL/GenBank/DDBJ whole genome shotgun (WGS) entry which is preliminary data.</text>
</comment>
<sequence length="494" mass="52679">MSLSGGPAGSAGPSPWCQVLETHSGAVVLLGDRAYKVKKPVDLGFLDFRELGARRRVCEREVALNRRLAPDVYLGVGELRDPDGTAEPVVVMRRMPDELRLSRLVRSGTDVTEVVREVARRVAAFHAAAPTCAAIAAQGTRDALRRRWDANLAQAAPFADRLLDRGTLDEIAALVHRFLDGRSALFDDRIGRGAVVDGHGDLTPDDVFCLPDGPRLLDCLEFDDALRYVDRLDDIAFLAMGLEDLGAAGAARLLIETWAEYVDDPAPASLVHHFIAYRAFVRAKVGCLQGAQHRVAVRTGVGAYADAALAHLRAGAVTLVLVGGAPGTGKSTLAGAVADRLGMSVLGSDRIRKELAGMDPESSAAARFGAGIYDAEHSRAVYAVLLRRAGLLLGRGESVVVDATWGGAEERHRARELARALSTDVVELRCEVDADTAAARIARRRGVSDADAEVAARWRLSAAPWPASHAVDTARPIGECVDAACALVRPARGH</sequence>
<name>A0ABN2BLK1_9ACTN</name>
<dbReference type="SUPFAM" id="SSF52540">
    <property type="entry name" value="P-loop containing nucleoside triphosphate hydrolases"/>
    <property type="match status" value="1"/>
</dbReference>
<dbReference type="Pfam" id="PF13671">
    <property type="entry name" value="AAA_33"/>
    <property type="match status" value="1"/>
</dbReference>
<proteinExistence type="predicted"/>
<evidence type="ECO:0000313" key="1">
    <source>
        <dbReference type="EMBL" id="GAA1542366.1"/>
    </source>
</evidence>
<protein>
    <submittedName>
        <fullName evidence="1">AAA family ATPase</fullName>
    </submittedName>
</protein>
<dbReference type="Proteomes" id="UP001500842">
    <property type="component" value="Unassembled WGS sequence"/>
</dbReference>
<dbReference type="Gene3D" id="3.40.50.300">
    <property type="entry name" value="P-loop containing nucleotide triphosphate hydrolases"/>
    <property type="match status" value="1"/>
</dbReference>
<dbReference type="InterPro" id="IPR011009">
    <property type="entry name" value="Kinase-like_dom_sf"/>
</dbReference>
<dbReference type="SUPFAM" id="SSF56112">
    <property type="entry name" value="Protein kinase-like (PK-like)"/>
    <property type="match status" value="1"/>
</dbReference>
<dbReference type="InterPro" id="IPR027417">
    <property type="entry name" value="P-loop_NTPase"/>
</dbReference>